<protein>
    <submittedName>
        <fullName evidence="1">Uncharacterized protein</fullName>
    </submittedName>
</protein>
<dbReference type="Proteomes" id="UP001162162">
    <property type="component" value="Unassembled WGS sequence"/>
</dbReference>
<evidence type="ECO:0000313" key="2">
    <source>
        <dbReference type="Proteomes" id="UP001162162"/>
    </source>
</evidence>
<gene>
    <name evidence="1" type="ORF">NQ318_012722</name>
</gene>
<keyword evidence="2" id="KW-1185">Reference proteome</keyword>
<sequence>MVSNTDLGFLALTSGCPQAEKRRWSKEWYKNEKNRFTHEHLVNLLRDSEPEDYRNFLRMDQESFDYLLELVRPDIEKKDTNMREAISASQRLSITLRYLSSGIDLEDLKFTCAIAPQTGVHHNGNLLSNHEGIEGKHSGNYFPSKSIYFNGFHRVTQCLTEIALYDQAPSSTA</sequence>
<reference evidence="1" key="1">
    <citation type="journal article" date="2023" name="Insect Mol. Biol.">
        <title>Genome sequencing provides insights into the evolution of gene families encoding plant cell wall-degrading enzymes in longhorned beetles.</title>
        <authorList>
            <person name="Shin N.R."/>
            <person name="Okamura Y."/>
            <person name="Kirsch R."/>
            <person name="Pauchet Y."/>
        </authorList>
    </citation>
    <scope>NUCLEOTIDE SEQUENCE</scope>
    <source>
        <strain evidence="1">AMC_N1</strain>
    </source>
</reference>
<evidence type="ECO:0000313" key="1">
    <source>
        <dbReference type="EMBL" id="KAJ8944913.1"/>
    </source>
</evidence>
<comment type="caution">
    <text evidence="1">The sequence shown here is derived from an EMBL/GenBank/DDBJ whole genome shotgun (WGS) entry which is preliminary data.</text>
</comment>
<dbReference type="EMBL" id="JAPWTK010000234">
    <property type="protein sequence ID" value="KAJ8944913.1"/>
    <property type="molecule type" value="Genomic_DNA"/>
</dbReference>
<dbReference type="AlphaFoldDB" id="A0AAV8Y1N8"/>
<name>A0AAV8Y1N8_9CUCU</name>
<proteinExistence type="predicted"/>
<organism evidence="1 2">
    <name type="scientific">Aromia moschata</name>
    <dbReference type="NCBI Taxonomy" id="1265417"/>
    <lineage>
        <taxon>Eukaryota</taxon>
        <taxon>Metazoa</taxon>
        <taxon>Ecdysozoa</taxon>
        <taxon>Arthropoda</taxon>
        <taxon>Hexapoda</taxon>
        <taxon>Insecta</taxon>
        <taxon>Pterygota</taxon>
        <taxon>Neoptera</taxon>
        <taxon>Endopterygota</taxon>
        <taxon>Coleoptera</taxon>
        <taxon>Polyphaga</taxon>
        <taxon>Cucujiformia</taxon>
        <taxon>Chrysomeloidea</taxon>
        <taxon>Cerambycidae</taxon>
        <taxon>Cerambycinae</taxon>
        <taxon>Callichromatini</taxon>
        <taxon>Aromia</taxon>
    </lineage>
</organism>
<accession>A0AAV8Y1N8</accession>